<organism evidence="2">
    <name type="scientific">marine sediment metagenome</name>
    <dbReference type="NCBI Taxonomy" id="412755"/>
    <lineage>
        <taxon>unclassified sequences</taxon>
        <taxon>metagenomes</taxon>
        <taxon>ecological metagenomes</taxon>
    </lineage>
</organism>
<dbReference type="InterPro" id="IPR027417">
    <property type="entry name" value="P-loop_NTPase"/>
</dbReference>
<dbReference type="Pfam" id="PF04466">
    <property type="entry name" value="Terminase_3"/>
    <property type="match status" value="1"/>
</dbReference>
<evidence type="ECO:0000313" key="2">
    <source>
        <dbReference type="EMBL" id="KKM27938.1"/>
    </source>
</evidence>
<dbReference type="InterPro" id="IPR035412">
    <property type="entry name" value="Terminase_L_N"/>
</dbReference>
<dbReference type="NCBIfam" id="TIGR01547">
    <property type="entry name" value="phage_term_2"/>
    <property type="match status" value="1"/>
</dbReference>
<reference evidence="2" key="1">
    <citation type="journal article" date="2015" name="Nature">
        <title>Complex archaea that bridge the gap between prokaryotes and eukaryotes.</title>
        <authorList>
            <person name="Spang A."/>
            <person name="Saw J.H."/>
            <person name="Jorgensen S.L."/>
            <person name="Zaremba-Niedzwiedzka K."/>
            <person name="Martijn J."/>
            <person name="Lind A.E."/>
            <person name="van Eijk R."/>
            <person name="Schleper C."/>
            <person name="Guy L."/>
            <person name="Ettema T.J."/>
        </authorList>
    </citation>
    <scope>NUCLEOTIDE SEQUENCE</scope>
</reference>
<feature type="domain" description="Phage terminase large subunit N-terminal" evidence="1">
    <location>
        <begin position="15"/>
        <end position="205"/>
    </location>
</feature>
<dbReference type="Gene3D" id="3.40.50.300">
    <property type="entry name" value="P-loop containing nucleotide triphosphate hydrolases"/>
    <property type="match status" value="1"/>
</dbReference>
<dbReference type="AlphaFoldDB" id="A0A0F9L150"/>
<protein>
    <recommendedName>
        <fullName evidence="1">Phage terminase large subunit N-terminal domain-containing protein</fullName>
    </recommendedName>
</protein>
<dbReference type="EMBL" id="LAZR01012229">
    <property type="protein sequence ID" value="KKM27938.1"/>
    <property type="molecule type" value="Genomic_DNA"/>
</dbReference>
<evidence type="ECO:0000259" key="1">
    <source>
        <dbReference type="Pfam" id="PF04466"/>
    </source>
</evidence>
<sequence>MLMNPALRDFWATKSRYKALRGGRDSSKSHDAAGNAIRIADYCTVKFLCVRQFQNRIDDSVYTVLKDKIAAFGLQDRFYITNNRIKNLVTGSEFMFYGIQRNLTDIKSVEGADILWIEEAEGLTEEQMKVLRPTIRKEGSEIWLIWNPRFKTDYIHKRFVVNPPKDCVSRLINYDENPFLSETSRKEIEQLKEDDYEEYQHVYLGVPKDSSENSIIRLKWIEAAIDAHLTVSPSSGEWLGGATVGYDVADDGDDTNATTTMDGYVAIHLDEWKGREDELDKSAKRVVNTGKQFSATQIGYDSIGVGAGTGSHFNTLKWRKHFKFNAAAKVAKPEKYYNSAGKIKNKDHFENLKAQAWRAVSNRFRNTYLAVTSGKEFRADEMISISSDLDKKLLEKLKEELSVVEKTYSTSGKEMVESKKQLKARDIDSPNIADSFIIANSRNLVARLNLGDML</sequence>
<name>A0A0F9L150_9ZZZZ</name>
<accession>A0A0F9L150</accession>
<proteinExistence type="predicted"/>
<dbReference type="InterPro" id="IPR006437">
    <property type="entry name" value="Phage_terminase_lsu"/>
</dbReference>
<dbReference type="Gene3D" id="3.30.420.240">
    <property type="match status" value="1"/>
</dbReference>
<dbReference type="PANTHER" id="PTHR39184">
    <property type="match status" value="1"/>
</dbReference>
<dbReference type="InterPro" id="IPR052380">
    <property type="entry name" value="Viral_DNA_packaging_terminase"/>
</dbReference>
<gene>
    <name evidence="2" type="ORF">LCGC14_1569710</name>
</gene>
<comment type="caution">
    <text evidence="2">The sequence shown here is derived from an EMBL/GenBank/DDBJ whole genome shotgun (WGS) entry which is preliminary data.</text>
</comment>
<dbReference type="PANTHER" id="PTHR39184:SF1">
    <property type="entry name" value="PBSX PHAGE TERMINASE LARGE SUBUNIT"/>
    <property type="match status" value="1"/>
</dbReference>